<feature type="compositionally biased region" description="Pro residues" evidence="1">
    <location>
        <begin position="74"/>
        <end position="107"/>
    </location>
</feature>
<reference evidence="4" key="1">
    <citation type="submission" date="2023-07" db="EMBL/GenBank/DDBJ databases">
        <title>30 novel species of actinomycetes from the DSMZ collection.</title>
        <authorList>
            <person name="Nouioui I."/>
        </authorList>
    </citation>
    <scope>NUCLEOTIDE SEQUENCE [LARGE SCALE GENOMIC DNA]</scope>
    <source>
        <strain evidence="4">DSM 45834</strain>
    </source>
</reference>
<dbReference type="RefSeq" id="WP_311554304.1">
    <property type="nucleotide sequence ID" value="NZ_JAVREJ010000001.1"/>
</dbReference>
<keyword evidence="2" id="KW-1133">Transmembrane helix</keyword>
<evidence type="ECO:0000313" key="4">
    <source>
        <dbReference type="Proteomes" id="UP001183202"/>
    </source>
</evidence>
<evidence type="ECO:0000313" key="3">
    <source>
        <dbReference type="EMBL" id="MDT0348410.1"/>
    </source>
</evidence>
<dbReference type="Proteomes" id="UP001183202">
    <property type="component" value="Unassembled WGS sequence"/>
</dbReference>
<protein>
    <recommendedName>
        <fullName evidence="5">Zinc ribbon domain-containing protein</fullName>
    </recommendedName>
</protein>
<keyword evidence="2" id="KW-0812">Transmembrane</keyword>
<proteinExistence type="predicted"/>
<accession>A0ABU2N3B4</accession>
<evidence type="ECO:0000256" key="1">
    <source>
        <dbReference type="SAM" id="MobiDB-lite"/>
    </source>
</evidence>
<gene>
    <name evidence="3" type="ORF">RM445_02595</name>
</gene>
<feature type="compositionally biased region" description="Low complexity" evidence="1">
    <location>
        <begin position="38"/>
        <end position="57"/>
    </location>
</feature>
<keyword evidence="2" id="KW-0472">Membrane</keyword>
<feature type="transmembrane region" description="Helical" evidence="2">
    <location>
        <begin position="188"/>
        <end position="211"/>
    </location>
</feature>
<evidence type="ECO:0000256" key="2">
    <source>
        <dbReference type="SAM" id="Phobius"/>
    </source>
</evidence>
<dbReference type="EMBL" id="JAVREJ010000001">
    <property type="protein sequence ID" value="MDT0348410.1"/>
    <property type="molecule type" value="Genomic_DNA"/>
</dbReference>
<comment type="caution">
    <text evidence="3">The sequence shown here is derived from an EMBL/GenBank/DDBJ whole genome shotgun (WGS) entry which is preliminary data.</text>
</comment>
<name>A0ABU2N3B4_9PSEU</name>
<feature type="region of interest" description="Disordered" evidence="1">
    <location>
        <begin position="38"/>
        <end position="112"/>
    </location>
</feature>
<organism evidence="3 4">
    <name type="scientific">Pseudonocardia charpentierae</name>
    <dbReference type="NCBI Taxonomy" id="3075545"/>
    <lineage>
        <taxon>Bacteria</taxon>
        <taxon>Bacillati</taxon>
        <taxon>Actinomycetota</taxon>
        <taxon>Actinomycetes</taxon>
        <taxon>Pseudonocardiales</taxon>
        <taxon>Pseudonocardiaceae</taxon>
        <taxon>Pseudonocardia</taxon>
    </lineage>
</organism>
<keyword evidence="4" id="KW-1185">Reference proteome</keyword>
<evidence type="ECO:0008006" key="5">
    <source>
        <dbReference type="Google" id="ProtNLM"/>
    </source>
</evidence>
<sequence>MAAVVCENCGTSNPAGRQFCENCDGFLDWSGVPEAGPVAAAPAPVAPVAPQQQARPQQAPPPPSAPGPATFTPPYRPAAPPPGPTAAPPPHLGPPHLGPPHLGPPHPGATFAPVAMPPMSTAPLQRTCSNCGTASDPHRRFCRRCGTWLVTPTLVAPAPPDRLGKRLRRRWWGGTSGAYSGDLTRGTVAFRILSVVLVLALVTGVLTLAGWHPIRRVTDLVGHVTGSGRVERVTAQALPADALPGYPAAWGVDDVRGRGFATRWTSGSSGDPRTACAGATSATASSLLLTLPQPTNVREIGIEAGLPAGDPQLAARWRPQTLELRWNNGKCQVVQLAKDPGLQRFAVEQGTVSQVTVVVVAGYPPDGQGSDRLDIGEITFWQR</sequence>